<dbReference type="RefSeq" id="WP_069663186.1">
    <property type="nucleotide sequence ID" value="NZ_JBHUJJ010000001.1"/>
</dbReference>
<reference evidence="2" key="1">
    <citation type="submission" date="2016-09" db="EMBL/GenBank/DDBJ databases">
        <authorList>
            <person name="Gulvik C.A."/>
        </authorList>
    </citation>
    <scope>NUCLEOTIDE SEQUENCE [LARGE SCALE GENOMIC DNA]</scope>
    <source>
        <strain evidence="2">LMG 8895</strain>
    </source>
</reference>
<accession>A0A1E5GVT1</accession>
<gene>
    <name evidence="1" type="ORF">BCR25_04115</name>
</gene>
<protein>
    <submittedName>
        <fullName evidence="1">Uncharacterized protein</fullName>
    </submittedName>
</protein>
<proteinExistence type="predicted"/>
<organism evidence="1 2">
    <name type="scientific">Enterococcus termitis</name>
    <dbReference type="NCBI Taxonomy" id="332950"/>
    <lineage>
        <taxon>Bacteria</taxon>
        <taxon>Bacillati</taxon>
        <taxon>Bacillota</taxon>
        <taxon>Bacilli</taxon>
        <taxon>Lactobacillales</taxon>
        <taxon>Enterococcaceae</taxon>
        <taxon>Enterococcus</taxon>
    </lineage>
</organism>
<keyword evidence="2" id="KW-1185">Reference proteome</keyword>
<dbReference type="AlphaFoldDB" id="A0A1E5GVT1"/>
<evidence type="ECO:0000313" key="1">
    <source>
        <dbReference type="EMBL" id="OEG16789.1"/>
    </source>
</evidence>
<evidence type="ECO:0000313" key="2">
    <source>
        <dbReference type="Proteomes" id="UP000095094"/>
    </source>
</evidence>
<comment type="caution">
    <text evidence="1">The sequence shown here is derived from an EMBL/GenBank/DDBJ whole genome shotgun (WGS) entry which is preliminary data.</text>
</comment>
<dbReference type="EMBL" id="MIJY01000012">
    <property type="protein sequence ID" value="OEG16789.1"/>
    <property type="molecule type" value="Genomic_DNA"/>
</dbReference>
<sequence>MKGVVLIFTKSGVLLSIEIFVYHEVSLVYQGEDLEDQFKNLFMMSESLQELRARLNSGDAEVFSLAQLNEFEDMFGKDIAKDVLKRIRNIPDMTEKDVL</sequence>
<dbReference type="Proteomes" id="UP000095094">
    <property type="component" value="Unassembled WGS sequence"/>
</dbReference>
<name>A0A1E5GVT1_9ENTE</name>